<dbReference type="EMBL" id="CP022957">
    <property type="protein sequence ID" value="ASV29190.1"/>
    <property type="molecule type" value="Genomic_DNA"/>
</dbReference>
<evidence type="ECO:0000313" key="3">
    <source>
        <dbReference type="Proteomes" id="UP000215244"/>
    </source>
</evidence>
<proteinExistence type="predicted"/>
<evidence type="ECO:0000313" key="2">
    <source>
        <dbReference type="EMBL" id="ASV29190.1"/>
    </source>
</evidence>
<accession>A0A223V235</accession>
<dbReference type="Proteomes" id="UP000215244">
    <property type="component" value="Chromosome"/>
</dbReference>
<feature type="domain" description="Amidohydrolase-related" evidence="1">
    <location>
        <begin position="230"/>
        <end position="384"/>
    </location>
</feature>
<protein>
    <recommendedName>
        <fullName evidence="1">Amidohydrolase-related domain-containing protein</fullName>
    </recommendedName>
</protein>
<dbReference type="OrthoDB" id="644687at2"/>
<evidence type="ECO:0000259" key="1">
    <source>
        <dbReference type="Pfam" id="PF04909"/>
    </source>
</evidence>
<sequence>MPKKLMEFKAFIPKITVSKRNQRKIPVLFALWLILLPIMAQQGYQAKLPDIEKKTYYTMEDFGRVDKFDIHIHINTAQPYFIHQAIKDRFFFLDIVDDRPFGLPMDKQQEVAIQLLEKYPEQMSFATTFKVSNWNQDDWVAQTISHLEKSFAQGAMAVKIWKNIGMDLRDEHNDFVMVDHPRIDSVLTFLTKASVPLLGHNGEPRDCWLPLEDMTFSQGYYGNHPEYHMYLHPEYPSYEDQINARDNMLKKHPNLNFMGAHLGSLEWSLEELAKRLDAYPLMRVDLTRLPNLKLHTFNDWEKTRKFFIDYQDRLIYGTDTAINPTDRPEDLKQRIHQKWLDEWKFYVTDSPIELEGYGELRGLKLPGKIIDKIYFENASKLLGFNTKG</sequence>
<dbReference type="GO" id="GO:0016787">
    <property type="term" value="F:hydrolase activity"/>
    <property type="evidence" value="ECO:0007669"/>
    <property type="project" value="InterPro"/>
</dbReference>
<dbReference type="RefSeq" id="WP_094995823.1">
    <property type="nucleotide sequence ID" value="NZ_CP022957.1"/>
</dbReference>
<dbReference type="KEGG" id="marb:CJ263_02535"/>
<dbReference type="Gene3D" id="3.20.20.140">
    <property type="entry name" value="Metal-dependent hydrolases"/>
    <property type="match status" value="1"/>
</dbReference>
<gene>
    <name evidence="2" type="ORF">CJ263_02535</name>
</gene>
<dbReference type="InterPro" id="IPR006680">
    <property type="entry name" value="Amidohydro-rel"/>
</dbReference>
<name>A0A223V235_9FLAO</name>
<keyword evidence="3" id="KW-1185">Reference proteome</keyword>
<reference evidence="2 3" key="1">
    <citation type="submission" date="2017-08" db="EMBL/GenBank/DDBJ databases">
        <title>The complete genome sequence of Maribacter sp. B1, isolated from deep-sea sediment.</title>
        <authorList>
            <person name="Wu Y.-H."/>
            <person name="Cheng H."/>
            <person name="Xu X.-W."/>
        </authorList>
    </citation>
    <scope>NUCLEOTIDE SEQUENCE [LARGE SCALE GENOMIC DNA]</scope>
    <source>
        <strain evidence="2 3">B1</strain>
    </source>
</reference>
<organism evidence="2 3">
    <name type="scientific">Maribacter cobaltidurans</name>
    <dbReference type="NCBI Taxonomy" id="1178778"/>
    <lineage>
        <taxon>Bacteria</taxon>
        <taxon>Pseudomonadati</taxon>
        <taxon>Bacteroidota</taxon>
        <taxon>Flavobacteriia</taxon>
        <taxon>Flavobacteriales</taxon>
        <taxon>Flavobacteriaceae</taxon>
        <taxon>Maribacter</taxon>
    </lineage>
</organism>
<dbReference type="InterPro" id="IPR032466">
    <property type="entry name" value="Metal_Hydrolase"/>
</dbReference>
<dbReference type="Pfam" id="PF04909">
    <property type="entry name" value="Amidohydro_2"/>
    <property type="match status" value="1"/>
</dbReference>
<dbReference type="SUPFAM" id="SSF51556">
    <property type="entry name" value="Metallo-dependent hydrolases"/>
    <property type="match status" value="1"/>
</dbReference>
<dbReference type="AlphaFoldDB" id="A0A223V235"/>